<dbReference type="Pfam" id="PF00753">
    <property type="entry name" value="Lactamase_B"/>
    <property type="match status" value="1"/>
</dbReference>
<dbReference type="AlphaFoldDB" id="A0A841QAW0"/>
<keyword evidence="2" id="KW-0378">Hydrolase</keyword>
<dbReference type="InterPro" id="IPR001279">
    <property type="entry name" value="Metallo-B-lactamas"/>
</dbReference>
<dbReference type="Gene3D" id="3.60.15.10">
    <property type="entry name" value="Ribonuclease Z/Hydroxyacylglutathione hydrolase-like"/>
    <property type="match status" value="1"/>
</dbReference>
<evidence type="ECO:0000259" key="1">
    <source>
        <dbReference type="SMART" id="SM00849"/>
    </source>
</evidence>
<dbReference type="SUPFAM" id="SSF56281">
    <property type="entry name" value="Metallo-hydrolase/oxidoreductase"/>
    <property type="match status" value="1"/>
</dbReference>
<gene>
    <name evidence="2" type="ORF">HNQ94_003842</name>
</gene>
<dbReference type="EMBL" id="JACHGH010000019">
    <property type="protein sequence ID" value="MBB6455342.1"/>
    <property type="molecule type" value="Genomic_DNA"/>
</dbReference>
<protein>
    <submittedName>
        <fullName evidence="2">Glyoxylase-like metal-dependent hydrolase (Beta-lactamase superfamily II)</fullName>
    </submittedName>
</protein>
<dbReference type="SMART" id="SM00849">
    <property type="entry name" value="Lactamase_B"/>
    <property type="match status" value="1"/>
</dbReference>
<sequence>MLKTEKIYQLTVPTPYPVGDVHLYVLKGETLSLIDAGVNTDEAWDAVKVQLKEIGLSSKDFEQIFLTHHHPDHIGLVEHFERVQNIYGEKQVHLWLTKDETFLDHYKKFFNQLYVDFAVPENFHNFSKQVKGTMRYAGKGALTKFLNDGDILPGHEDWRVVETKGHAQSHFSFYNKKDFSLFSGDHILSHISSNPLLEPPMNEGENRPKPMLEYRDSMKKMLGYEVDQVYPGHGPIFRGIKHLIEERLVKQETRAEKVHKLLMEKPLTPFEVCQKLFPRQYERQLGLTMSETVGQLDYLESIEKVSIEKVNGHLVYHPK</sequence>
<name>A0A841QAW0_9BACI</name>
<proteinExistence type="predicted"/>
<feature type="domain" description="Metallo-beta-lactamase" evidence="1">
    <location>
        <begin position="20"/>
        <end position="233"/>
    </location>
</feature>
<dbReference type="GO" id="GO:0016787">
    <property type="term" value="F:hydrolase activity"/>
    <property type="evidence" value="ECO:0007669"/>
    <property type="project" value="UniProtKB-KW"/>
</dbReference>
<reference evidence="2 3" key="1">
    <citation type="submission" date="2020-08" db="EMBL/GenBank/DDBJ databases">
        <title>Genomic Encyclopedia of Type Strains, Phase IV (KMG-IV): sequencing the most valuable type-strain genomes for metagenomic binning, comparative biology and taxonomic classification.</title>
        <authorList>
            <person name="Goeker M."/>
        </authorList>
    </citation>
    <scope>NUCLEOTIDE SEQUENCE [LARGE SCALE GENOMIC DNA]</scope>
    <source>
        <strain evidence="2 3">DSM 19612</strain>
    </source>
</reference>
<dbReference type="RefSeq" id="WP_174497903.1">
    <property type="nucleotide sequence ID" value="NZ_CADDWK010000022.1"/>
</dbReference>
<dbReference type="PANTHER" id="PTHR23131:SF4">
    <property type="entry name" value="METALLO-BETA-LACTAMASE SUPERFAMILY POTEIN"/>
    <property type="match status" value="1"/>
</dbReference>
<dbReference type="PANTHER" id="PTHR23131">
    <property type="entry name" value="ENDORIBONUCLEASE LACTB2"/>
    <property type="match status" value="1"/>
</dbReference>
<dbReference type="InterPro" id="IPR050662">
    <property type="entry name" value="Sec-metab_biosynth-thioest"/>
</dbReference>
<dbReference type="InterPro" id="IPR036866">
    <property type="entry name" value="RibonucZ/Hydroxyglut_hydro"/>
</dbReference>
<evidence type="ECO:0000313" key="2">
    <source>
        <dbReference type="EMBL" id="MBB6455342.1"/>
    </source>
</evidence>
<dbReference type="Proteomes" id="UP000581688">
    <property type="component" value="Unassembled WGS sequence"/>
</dbReference>
<accession>A0A841QAW0</accession>
<organism evidence="2 3">
    <name type="scientific">Salirhabdus euzebyi</name>
    <dbReference type="NCBI Taxonomy" id="394506"/>
    <lineage>
        <taxon>Bacteria</taxon>
        <taxon>Bacillati</taxon>
        <taxon>Bacillota</taxon>
        <taxon>Bacilli</taxon>
        <taxon>Bacillales</taxon>
        <taxon>Bacillaceae</taxon>
        <taxon>Salirhabdus</taxon>
    </lineage>
</organism>
<comment type="caution">
    <text evidence="2">The sequence shown here is derived from an EMBL/GenBank/DDBJ whole genome shotgun (WGS) entry which is preliminary data.</text>
</comment>
<keyword evidence="3" id="KW-1185">Reference proteome</keyword>
<evidence type="ECO:0000313" key="3">
    <source>
        <dbReference type="Proteomes" id="UP000581688"/>
    </source>
</evidence>